<reference evidence="1" key="1">
    <citation type="submission" date="2014-09" db="EMBL/GenBank/DDBJ databases">
        <authorList>
            <person name="Magalhaes I.L.F."/>
            <person name="Oliveira U."/>
            <person name="Santos F.R."/>
            <person name="Vidigal T.H.D.A."/>
            <person name="Brescovit A.D."/>
            <person name="Santos A.J."/>
        </authorList>
    </citation>
    <scope>NUCLEOTIDE SEQUENCE</scope>
    <source>
        <tissue evidence="1">Shoot tissue taken approximately 20 cm above the soil surface</tissue>
    </source>
</reference>
<sequence length="40" mass="4317">MEEERILSSSCDSCCPCLTLNTQSCAPCMGSLLVFDTQLS</sequence>
<dbReference type="EMBL" id="GBRH01275246">
    <property type="protein sequence ID" value="JAD22649.1"/>
    <property type="molecule type" value="Transcribed_RNA"/>
</dbReference>
<name>A0A0A8Y9V9_ARUDO</name>
<evidence type="ECO:0000313" key="1">
    <source>
        <dbReference type="EMBL" id="JAD22649.1"/>
    </source>
</evidence>
<accession>A0A0A8Y9V9</accession>
<proteinExistence type="predicted"/>
<protein>
    <submittedName>
        <fullName evidence="1">Uncharacterized protein</fullName>
    </submittedName>
</protein>
<organism evidence="1">
    <name type="scientific">Arundo donax</name>
    <name type="common">Giant reed</name>
    <name type="synonym">Donax arundinaceus</name>
    <dbReference type="NCBI Taxonomy" id="35708"/>
    <lineage>
        <taxon>Eukaryota</taxon>
        <taxon>Viridiplantae</taxon>
        <taxon>Streptophyta</taxon>
        <taxon>Embryophyta</taxon>
        <taxon>Tracheophyta</taxon>
        <taxon>Spermatophyta</taxon>
        <taxon>Magnoliopsida</taxon>
        <taxon>Liliopsida</taxon>
        <taxon>Poales</taxon>
        <taxon>Poaceae</taxon>
        <taxon>PACMAD clade</taxon>
        <taxon>Arundinoideae</taxon>
        <taxon>Arundineae</taxon>
        <taxon>Arundo</taxon>
    </lineage>
</organism>
<reference evidence="1" key="2">
    <citation type="journal article" date="2015" name="Data Brief">
        <title>Shoot transcriptome of the giant reed, Arundo donax.</title>
        <authorList>
            <person name="Barrero R.A."/>
            <person name="Guerrero F.D."/>
            <person name="Moolhuijzen P."/>
            <person name="Goolsby J.A."/>
            <person name="Tidwell J."/>
            <person name="Bellgard S.E."/>
            <person name="Bellgard M.I."/>
        </authorList>
    </citation>
    <scope>NUCLEOTIDE SEQUENCE</scope>
    <source>
        <tissue evidence="1">Shoot tissue taken approximately 20 cm above the soil surface</tissue>
    </source>
</reference>
<dbReference type="AlphaFoldDB" id="A0A0A8Y9V9"/>